<evidence type="ECO:0000313" key="2">
    <source>
        <dbReference type="Proteomes" id="UP000434957"/>
    </source>
</evidence>
<gene>
    <name evidence="1" type="ORF">PR003_g9199</name>
</gene>
<proteinExistence type="predicted"/>
<dbReference type="Proteomes" id="UP000434957">
    <property type="component" value="Unassembled WGS sequence"/>
</dbReference>
<dbReference type="InterPro" id="IPR012337">
    <property type="entry name" value="RNaseH-like_sf"/>
</dbReference>
<evidence type="ECO:0008006" key="3">
    <source>
        <dbReference type="Google" id="ProtNLM"/>
    </source>
</evidence>
<dbReference type="SUPFAM" id="SSF53098">
    <property type="entry name" value="Ribonuclease H-like"/>
    <property type="match status" value="1"/>
</dbReference>
<name>A0A6A4F8Y8_9STRA</name>
<accession>A0A6A4F8Y8</accession>
<protein>
    <recommendedName>
        <fullName evidence="3">HAT C-terminal dimerisation domain-containing protein</fullName>
    </recommendedName>
</protein>
<reference evidence="1 2" key="1">
    <citation type="submission" date="2018-08" db="EMBL/GenBank/DDBJ databases">
        <title>Genomic investigation of the strawberry pathogen Phytophthora fragariae indicates pathogenicity is determined by transcriptional variation in three key races.</title>
        <authorList>
            <person name="Adams T.M."/>
            <person name="Armitage A.D."/>
            <person name="Sobczyk M.K."/>
            <person name="Bates H.J."/>
            <person name="Dunwell J.M."/>
            <person name="Nellist C.F."/>
            <person name="Harrison R.J."/>
        </authorList>
    </citation>
    <scope>NUCLEOTIDE SEQUENCE [LARGE SCALE GENOMIC DNA]</scope>
    <source>
        <strain evidence="1 2">SCRP333</strain>
    </source>
</reference>
<dbReference type="PANTHER" id="PTHR40866">
    <property type="entry name" value="BED-TYPE DOMAIN-CONTAINING PROTEIN"/>
    <property type="match status" value="1"/>
</dbReference>
<organism evidence="1 2">
    <name type="scientific">Phytophthora rubi</name>
    <dbReference type="NCBI Taxonomy" id="129364"/>
    <lineage>
        <taxon>Eukaryota</taxon>
        <taxon>Sar</taxon>
        <taxon>Stramenopiles</taxon>
        <taxon>Oomycota</taxon>
        <taxon>Peronosporomycetes</taxon>
        <taxon>Peronosporales</taxon>
        <taxon>Peronosporaceae</taxon>
        <taxon>Phytophthora</taxon>
    </lineage>
</organism>
<dbReference type="AlphaFoldDB" id="A0A6A4F8Y8"/>
<comment type="caution">
    <text evidence="1">The sequence shown here is derived from an EMBL/GenBank/DDBJ whole genome shotgun (WGS) entry which is preliminary data.</text>
</comment>
<evidence type="ECO:0000313" key="1">
    <source>
        <dbReference type="EMBL" id="KAE9342996.1"/>
    </source>
</evidence>
<sequence>MAQKGFRAINGCHEHSFVATTLLDQTRRMHRRLYEIWYDLRNAFGSVHQDMLRYVLRLLGVEPSFIARCEDIYQDSFFIAGNGADATGARGTGMSNLVEHVHRAHADSYEEVVCRIIKREGTLDVFMKVDEFLRCWSTTGSTGASRRIANSFCEKPKTRKYSNLKPICAKTLKKYMLALEEVAQARIKAQLSGKRIRFLVDAWTEDGTHFVAIIAVTSKVKFLLCFSTLDDEADVGADSIIQLMDDVLDTYGIDAAQLCFMEFLVPHAELLDKLHKRMAKLNTIKNRHRLRELGGLMPVFNNATRWSSTFMMVHRYVESRSIIRSMEQLDEGLVDLLPTPREDVRLTDLHEHLKNFESVNKRLQTEYGLTLADVRLLFDHVLENYPETSRYLAPDAAVVKYPAFENGIVKELNKDIRLSRQERTALARLLRPTKAPTVAAPEPSRESFADAALNRGAGRNGTRSDQPPVDLSWVPATSNDVERLFSRAGLVFSSLRRAMAPTTLETILFLNYNRVWWDATAVAEAIEHTKRKAANARKKQRTEVL</sequence>
<keyword evidence="2" id="KW-1185">Reference proteome</keyword>
<dbReference type="PANTHER" id="PTHR40866:SF1">
    <property type="entry name" value="BED-TYPE DOMAIN-CONTAINING PROTEIN"/>
    <property type="match status" value="1"/>
</dbReference>
<dbReference type="EMBL" id="QXFT01000472">
    <property type="protein sequence ID" value="KAE9342996.1"/>
    <property type="molecule type" value="Genomic_DNA"/>
</dbReference>